<evidence type="ECO:0008006" key="2">
    <source>
        <dbReference type="Google" id="ProtNLM"/>
    </source>
</evidence>
<dbReference type="Gene3D" id="3.90.550.40">
    <property type="match status" value="1"/>
</dbReference>
<comment type="caution">
    <text evidence="1">The sequence shown here is derived from an EMBL/GenBank/DDBJ whole genome shotgun (WGS) entry which is preliminary data.</text>
</comment>
<dbReference type="InterPro" id="IPR029044">
    <property type="entry name" value="Nucleotide-diphossugar_trans"/>
</dbReference>
<protein>
    <recommendedName>
        <fullName evidence="2">Glycosyltransferase 2-like domain-containing protein</fullName>
    </recommendedName>
</protein>
<dbReference type="EMBL" id="LAZR01004609">
    <property type="protein sequence ID" value="KKN07075.1"/>
    <property type="molecule type" value="Genomic_DNA"/>
</dbReference>
<evidence type="ECO:0000313" key="1">
    <source>
        <dbReference type="EMBL" id="KKN07075.1"/>
    </source>
</evidence>
<proteinExistence type="predicted"/>
<organism evidence="1">
    <name type="scientific">marine sediment metagenome</name>
    <dbReference type="NCBI Taxonomy" id="412755"/>
    <lineage>
        <taxon>unclassified sequences</taxon>
        <taxon>metagenomes</taxon>
        <taxon>ecological metagenomes</taxon>
    </lineage>
</organism>
<name>A0A0F9MI92_9ZZZZ</name>
<dbReference type="AlphaFoldDB" id="A0A0F9MI92"/>
<gene>
    <name evidence="1" type="ORF">LCGC14_1070800</name>
</gene>
<accession>A0A0F9MI92</accession>
<reference evidence="1" key="1">
    <citation type="journal article" date="2015" name="Nature">
        <title>Complex archaea that bridge the gap between prokaryotes and eukaryotes.</title>
        <authorList>
            <person name="Spang A."/>
            <person name="Saw J.H."/>
            <person name="Jorgensen S.L."/>
            <person name="Zaremba-Niedzwiedzka K."/>
            <person name="Martijn J."/>
            <person name="Lind A.E."/>
            <person name="van Eijk R."/>
            <person name="Schleper C."/>
            <person name="Guy L."/>
            <person name="Ettema T.J."/>
        </authorList>
    </citation>
    <scope>NUCLEOTIDE SEQUENCE</scope>
</reference>
<dbReference type="SUPFAM" id="SSF53448">
    <property type="entry name" value="Nucleotide-diphospho-sugar transferases"/>
    <property type="match status" value="1"/>
</dbReference>
<sequence length="203" mass="23371">MGRPILVGVPLDADYKIDARIASTLADWDLNEKVEIFFSSTNFPELGRDKIAQYAKHRIPKPSHVLFLDADVLPRKTTLDKLLKHDRDIVMGVYPISRNGELKWSISRADTYKPMAIDELPRTPFKISSGGFGIVLVKYEVFEKLDWPYWKNIFVPGDIEMGEDIYFCKKARQAGFDIWCDPKVKCSHIRQANLLNIIKENNK</sequence>